<gene>
    <name evidence="1" type="ORF">QFC21_006055</name>
</gene>
<dbReference type="Proteomes" id="UP001227268">
    <property type="component" value="Unassembled WGS sequence"/>
</dbReference>
<proteinExistence type="predicted"/>
<protein>
    <submittedName>
        <fullName evidence="1">Uncharacterized protein</fullName>
    </submittedName>
</protein>
<evidence type="ECO:0000313" key="1">
    <source>
        <dbReference type="EMBL" id="KAJ9094229.1"/>
    </source>
</evidence>
<accession>A0ACC2V5G9</accession>
<name>A0ACC2V5G9_9TREE</name>
<sequence>MHAKFSVMGSLACLLTVFTLFDITTALPTSTSANLNSRANNNDLRSLSKRQSVVAGTVCATVPIVVNVALVPYTPDSVARLDTQIVAGDSVAGSTIDTVATLVGGLANLLGLARTSGQNGVNDTPATCAYPANSSPVCPGTAGASTLPGTTCAFTCDANYSACGSSYCISSTQRCVSGIPARRSLTPGTLSGSLISGDALCPTGLSACYLADFASLSKGSPVSWECVNPATNIESCGGCLLPVAGLGQTVQGQDCTAIEGVDGVSCVQGACEASSCMRGYKLNGTECVLDTVKSFWRAI</sequence>
<organism evidence="1 2">
    <name type="scientific">Naganishia friedmannii</name>
    <dbReference type="NCBI Taxonomy" id="89922"/>
    <lineage>
        <taxon>Eukaryota</taxon>
        <taxon>Fungi</taxon>
        <taxon>Dikarya</taxon>
        <taxon>Basidiomycota</taxon>
        <taxon>Agaricomycotina</taxon>
        <taxon>Tremellomycetes</taxon>
        <taxon>Filobasidiales</taxon>
        <taxon>Filobasidiaceae</taxon>
        <taxon>Naganishia</taxon>
    </lineage>
</organism>
<dbReference type="EMBL" id="JASBWT010000026">
    <property type="protein sequence ID" value="KAJ9094229.1"/>
    <property type="molecule type" value="Genomic_DNA"/>
</dbReference>
<keyword evidence="2" id="KW-1185">Reference proteome</keyword>
<comment type="caution">
    <text evidence="1">The sequence shown here is derived from an EMBL/GenBank/DDBJ whole genome shotgun (WGS) entry which is preliminary data.</text>
</comment>
<reference evidence="1" key="1">
    <citation type="submission" date="2023-04" db="EMBL/GenBank/DDBJ databases">
        <title>Draft Genome sequencing of Naganishia species isolated from polar environments using Oxford Nanopore Technology.</title>
        <authorList>
            <person name="Leo P."/>
            <person name="Venkateswaran K."/>
        </authorList>
    </citation>
    <scope>NUCLEOTIDE SEQUENCE</scope>
    <source>
        <strain evidence="1">MNA-CCFEE 5423</strain>
    </source>
</reference>
<evidence type="ECO:0000313" key="2">
    <source>
        <dbReference type="Proteomes" id="UP001227268"/>
    </source>
</evidence>